<reference evidence="2 3" key="1">
    <citation type="submission" date="2020-08" db="EMBL/GenBank/DDBJ databases">
        <title>Genomic Encyclopedia of Type Strains, Phase IV (KMG-IV): sequencing the most valuable type-strain genomes for metagenomic binning, comparative biology and taxonomic classification.</title>
        <authorList>
            <person name="Goeker M."/>
        </authorList>
    </citation>
    <scope>NUCLEOTIDE SEQUENCE [LARGE SCALE GENOMIC DNA]</scope>
    <source>
        <strain evidence="2 3">YIM 65646</strain>
    </source>
</reference>
<evidence type="ECO:0000256" key="1">
    <source>
        <dbReference type="SAM" id="MobiDB-lite"/>
    </source>
</evidence>
<protein>
    <submittedName>
        <fullName evidence="2">Uncharacterized protein</fullName>
    </submittedName>
</protein>
<organism evidence="2 3">
    <name type="scientific">Phytomonospora endophytica</name>
    <dbReference type="NCBI Taxonomy" id="714109"/>
    <lineage>
        <taxon>Bacteria</taxon>
        <taxon>Bacillati</taxon>
        <taxon>Actinomycetota</taxon>
        <taxon>Actinomycetes</taxon>
        <taxon>Micromonosporales</taxon>
        <taxon>Micromonosporaceae</taxon>
        <taxon>Phytomonospora</taxon>
    </lineage>
</organism>
<dbReference type="Proteomes" id="UP000548476">
    <property type="component" value="Unassembled WGS sequence"/>
</dbReference>
<accession>A0A841FQG2</accession>
<sequence length="262" mass="28035">MSIETEWNPAPDADLALAAEVYAGAGHPEPEKIEQPGQPDPIGTASARRDGELLAWATVYPAEDGAWVETLLASRLTRQLQAEAYDDLPPDDDEVAAYEAIFRTAADKAREGGFGTLRWAGQDTGPAGAAARALGARTVEEIGRIWRAETATWTRPFVVPQVEARPMPDGGVEAGPARIHLDLGGTRAYVNAGEAIEDGGLGAETLSGLIAALIEYLRDEYPRISALTVFEFEDGDDAVIRRALELAGLDVDARAQNFELPL</sequence>
<dbReference type="RefSeq" id="WP_184791192.1">
    <property type="nucleotide sequence ID" value="NZ_BONT01000009.1"/>
</dbReference>
<comment type="caution">
    <text evidence="2">The sequence shown here is derived from an EMBL/GenBank/DDBJ whole genome shotgun (WGS) entry which is preliminary data.</text>
</comment>
<evidence type="ECO:0000313" key="3">
    <source>
        <dbReference type="Proteomes" id="UP000548476"/>
    </source>
</evidence>
<dbReference type="EMBL" id="JACHGT010000016">
    <property type="protein sequence ID" value="MBB6038395.1"/>
    <property type="molecule type" value="Genomic_DNA"/>
</dbReference>
<dbReference type="AlphaFoldDB" id="A0A841FQG2"/>
<keyword evidence="3" id="KW-1185">Reference proteome</keyword>
<proteinExistence type="predicted"/>
<name>A0A841FQG2_9ACTN</name>
<gene>
    <name evidence="2" type="ORF">HNR73_006278</name>
</gene>
<evidence type="ECO:0000313" key="2">
    <source>
        <dbReference type="EMBL" id="MBB6038395.1"/>
    </source>
</evidence>
<feature type="region of interest" description="Disordered" evidence="1">
    <location>
        <begin position="22"/>
        <end position="47"/>
    </location>
</feature>